<evidence type="ECO:0000256" key="2">
    <source>
        <dbReference type="ARBA" id="ARBA00022803"/>
    </source>
</evidence>
<evidence type="ECO:0000313" key="6">
    <source>
        <dbReference type="EMBL" id="AMD21083.1"/>
    </source>
</evidence>
<dbReference type="OrthoDB" id="343875at2759"/>
<feature type="compositionally biased region" description="Basic residues" evidence="5">
    <location>
        <begin position="987"/>
        <end position="999"/>
    </location>
</feature>
<dbReference type="RefSeq" id="XP_017988079.1">
    <property type="nucleotide sequence ID" value="XM_018132640.1"/>
</dbReference>
<dbReference type="InterPro" id="IPR031101">
    <property type="entry name" value="Ctr9"/>
</dbReference>
<dbReference type="GO" id="GO:0006355">
    <property type="term" value="P:regulation of DNA-templated transcription"/>
    <property type="evidence" value="ECO:0007669"/>
    <property type="project" value="InterPro"/>
</dbReference>
<dbReference type="Pfam" id="PF13432">
    <property type="entry name" value="TPR_16"/>
    <property type="match status" value="1"/>
</dbReference>
<dbReference type="AlphaFoldDB" id="A0A0X8HTF0"/>
<evidence type="ECO:0000256" key="1">
    <source>
        <dbReference type="ARBA" id="ARBA00022737"/>
    </source>
</evidence>
<dbReference type="GO" id="GO:0006368">
    <property type="term" value="P:transcription elongation by RNA polymerase II"/>
    <property type="evidence" value="ECO:0007669"/>
    <property type="project" value="TreeGrafter"/>
</dbReference>
<dbReference type="SUPFAM" id="SSF48452">
    <property type="entry name" value="TPR-like"/>
    <property type="match status" value="4"/>
</dbReference>
<keyword evidence="7" id="KW-1185">Reference proteome</keyword>
<organism evidence="6 7">
    <name type="scientific">Eremothecium sinecaudum</name>
    <dbReference type="NCBI Taxonomy" id="45286"/>
    <lineage>
        <taxon>Eukaryota</taxon>
        <taxon>Fungi</taxon>
        <taxon>Dikarya</taxon>
        <taxon>Ascomycota</taxon>
        <taxon>Saccharomycotina</taxon>
        <taxon>Saccharomycetes</taxon>
        <taxon>Saccharomycetales</taxon>
        <taxon>Saccharomycetaceae</taxon>
        <taxon>Eremothecium</taxon>
    </lineage>
</organism>
<dbReference type="STRING" id="45286.A0A0X8HTF0"/>
<dbReference type="Pfam" id="PF13181">
    <property type="entry name" value="TPR_8"/>
    <property type="match status" value="1"/>
</dbReference>
<keyword evidence="1" id="KW-0677">Repeat</keyword>
<feature type="repeat" description="TPR" evidence="3">
    <location>
        <begin position="335"/>
        <end position="368"/>
    </location>
</feature>
<gene>
    <name evidence="6" type="ORF">AW171_hschr53016</name>
</gene>
<dbReference type="Proteomes" id="UP000243052">
    <property type="component" value="Chromosome v"/>
</dbReference>
<dbReference type="PANTHER" id="PTHR14027">
    <property type="entry name" value="RNA POLYMERASE-ASSOCIATED PROTEIN CTR9"/>
    <property type="match status" value="1"/>
</dbReference>
<dbReference type="Gene3D" id="1.25.40.10">
    <property type="entry name" value="Tetratricopeptide repeat domain"/>
    <property type="match status" value="4"/>
</dbReference>
<feature type="coiled-coil region" evidence="4">
    <location>
        <begin position="581"/>
        <end position="608"/>
    </location>
</feature>
<reference evidence="6 7" key="1">
    <citation type="submission" date="2016-01" db="EMBL/GenBank/DDBJ databases">
        <title>Genome sequence of the yeast Holleya sinecauda.</title>
        <authorList>
            <person name="Dietrich F.S."/>
        </authorList>
    </citation>
    <scope>NUCLEOTIDE SEQUENCE [LARGE SCALE GENOMIC DNA]</scope>
    <source>
        <strain evidence="6 7">ATCC 58844</strain>
    </source>
</reference>
<dbReference type="GO" id="GO:0016593">
    <property type="term" value="C:Cdc73/Paf1 complex"/>
    <property type="evidence" value="ECO:0007669"/>
    <property type="project" value="TreeGrafter"/>
</dbReference>
<feature type="region of interest" description="Disordered" evidence="5">
    <location>
        <begin position="964"/>
        <end position="1074"/>
    </location>
</feature>
<dbReference type="PROSITE" id="PS50005">
    <property type="entry name" value="TPR"/>
    <property type="match status" value="2"/>
</dbReference>
<proteinExistence type="predicted"/>
<evidence type="ECO:0000256" key="5">
    <source>
        <dbReference type="SAM" id="MobiDB-lite"/>
    </source>
</evidence>
<protein>
    <submittedName>
        <fullName evidence="6">HEL198Cp</fullName>
    </submittedName>
</protein>
<dbReference type="EMBL" id="CP014245">
    <property type="protein sequence ID" value="AMD21083.1"/>
    <property type="molecule type" value="Genomic_DNA"/>
</dbReference>
<feature type="repeat" description="TPR" evidence="3">
    <location>
        <begin position="215"/>
        <end position="248"/>
    </location>
</feature>
<dbReference type="GeneID" id="28724359"/>
<sequence length="1074" mass="122881">MDSVIEYPRAKCATSLDIPLRDSEEVVSIDLENDLPEDPADLRTLLVEESSDKEHWLTIAVAYCNKGMVDAGTALVKMALEVFQGPQSAMLYSFLTWAYLKQAKMNSTDVTRREEALVQAEQSLKSAIEQDPAWIGNMLATIDLYYQRDLYEKALETVEIFIRKTQDDDKRDGKASRSNVLFLLMRAKLLYQKKNYSLALRVFQELLVLDPTLQPDPRVGIGLCFWQLKDPGMAIRSWKRALQMDPQNKAARILVLLGDFRNVITNSENDEYFTNAFTEVLKDLKNLYTEDSHNPVLLTLLQTYYYMCGEYDDVIAVYENQHSQYSQVVASGIVSESVFWCGRAYYAKGDYRKAFSLFQEALRKNEDNLLAKFGLGQSQIQNKLVEESILTFENIYKTHEGTQELNYILGLLYFAKCQTSQFSSLTSKEKASLIERSIGFLEKYVKLTTAKKNQLVTLKAYLVLSELHELQAQYKVSLQYLSKAVEQWKFYSSDPIPVEIRNNLACFHFINGDKEAANQQLQEASAAIAGTPAELTEGITVKYNIARTNEIEDPKKSSSLYQEILTAHPGYVHAKIRSIFLKYLENKADEHSDELEQLLKENESDLEVRSFYSWYAKNVSTTKVDSNGENIETKHNRETLTKYDSHDLYALISLANLYLTIARDTRKYTNAKEQEKSKQSFLKAIQLFQKVLQIDPLNIFAAQGLAIMFAESKRYNQGIEILRKVRDTMDIEDVHMNLANCLLEMKDFTKAIENYELVLTRFKTPENNSTVLNLLGFAWYSRGLKEKSLYCFKKALSYTKEAFELEQAKRNSKLVSSLMFNVAFVELQIAEFLRRATLKDRTLDQLKESAVGLSEAVKLLKELASTQSKTESSDELKQRIQLGEGTIKTALERCIKEQEQYEGEKDRKLAEAKKAMEEEEQKRLEEQKKLEEEERIKREKQAAEFKKLQEEAQKLIEERAILEGMVDDAQLANTDDEFVNEDDKPEKKKKKRKSTKRTKKTDAAPAAETEAGEEAAPTKKRRVAATVLSDDEDDNAAANKLARGKKSFVSEEFINTSDEEDSVAETPPNSGEED</sequence>
<name>A0A0X8HTF0_9SACH</name>
<evidence type="ECO:0000256" key="3">
    <source>
        <dbReference type="PROSITE-ProRule" id="PRU00339"/>
    </source>
</evidence>
<accession>A0A0X8HTF0</accession>
<evidence type="ECO:0000256" key="4">
    <source>
        <dbReference type="SAM" id="Coils"/>
    </source>
</evidence>
<evidence type="ECO:0000313" key="7">
    <source>
        <dbReference type="Proteomes" id="UP000243052"/>
    </source>
</evidence>
<keyword evidence="4" id="KW-0175">Coiled coil</keyword>
<dbReference type="SMART" id="SM00028">
    <property type="entry name" value="TPR"/>
    <property type="match status" value="8"/>
</dbReference>
<keyword evidence="2 3" id="KW-0802">TPR repeat</keyword>
<dbReference type="InterPro" id="IPR011990">
    <property type="entry name" value="TPR-like_helical_dom_sf"/>
</dbReference>
<dbReference type="InterPro" id="IPR019734">
    <property type="entry name" value="TPR_rpt"/>
</dbReference>
<dbReference type="GO" id="GO:0000993">
    <property type="term" value="F:RNA polymerase II complex binding"/>
    <property type="evidence" value="ECO:0007669"/>
    <property type="project" value="TreeGrafter"/>
</dbReference>
<dbReference type="PANTHER" id="PTHR14027:SF2">
    <property type="entry name" value="RNA POLYMERASE-ASSOCIATED PROTEIN CTR9 HOMOLOG"/>
    <property type="match status" value="1"/>
</dbReference>